<evidence type="ECO:0000313" key="3">
    <source>
        <dbReference type="Proteomes" id="UP000187425"/>
    </source>
</evidence>
<dbReference type="AlphaFoldDB" id="A0A1R0ZLU7"/>
<evidence type="ECO:0000313" key="2">
    <source>
        <dbReference type="EMBL" id="OME73147.1"/>
    </source>
</evidence>
<dbReference type="EMBL" id="MPTW01000002">
    <property type="protein sequence ID" value="OME73147.1"/>
    <property type="molecule type" value="Genomic_DNA"/>
</dbReference>
<reference evidence="2 3" key="1">
    <citation type="submission" date="2016-11" db="EMBL/GenBank/DDBJ databases">
        <title>Paenibacillus species isolates.</title>
        <authorList>
            <person name="Beno S.M."/>
        </authorList>
    </citation>
    <scope>NUCLEOTIDE SEQUENCE [LARGE SCALE GENOMIC DNA]</scope>
    <source>
        <strain evidence="2 3">FSL H7-0443</strain>
    </source>
</reference>
<dbReference type="PROSITE" id="PS51257">
    <property type="entry name" value="PROKAR_LIPOPROTEIN"/>
    <property type="match status" value="1"/>
</dbReference>
<proteinExistence type="predicted"/>
<accession>A0A1R0ZLU7</accession>
<organism evidence="2 3">
    <name type="scientific">Paenibacillus odorifer</name>
    <dbReference type="NCBI Taxonomy" id="189426"/>
    <lineage>
        <taxon>Bacteria</taxon>
        <taxon>Bacillati</taxon>
        <taxon>Bacillota</taxon>
        <taxon>Bacilli</taxon>
        <taxon>Bacillales</taxon>
        <taxon>Paenibacillaceae</taxon>
        <taxon>Paenibacillus</taxon>
    </lineage>
</organism>
<sequence>MKFKNVLFIILTTSSLISVTACSPLQTFHQKSLQVVADIKGVELPAQVENASDLTFTLDLSSKYDRYVSKDLLKVSTEIVKEFDEKFKNKQFFTESEITSLKSLLEPYDYLAEDVFDSQFTDEKADLNDDTLYGYINDCFSDLEKQHYSEYLEDLAHVKQLIGQPMTFEHDLKSLENAVILEFGFTSGSVTDPRNVSEERLKEIRDKYQIKLISTKASKDDPTLIKVNLEYLDIVDNLTATKTEVYNLLILPEENWSYKYNSYPFEE</sequence>
<feature type="chain" id="PRO_5038441987" evidence="1">
    <location>
        <begin position="21"/>
        <end position="267"/>
    </location>
</feature>
<feature type="signal peptide" evidence="1">
    <location>
        <begin position="1"/>
        <end position="20"/>
    </location>
</feature>
<dbReference type="RefSeq" id="WP_076283526.1">
    <property type="nucleotide sequence ID" value="NZ_MPTW01000002.1"/>
</dbReference>
<dbReference type="Proteomes" id="UP000187425">
    <property type="component" value="Unassembled WGS sequence"/>
</dbReference>
<evidence type="ECO:0000256" key="1">
    <source>
        <dbReference type="SAM" id="SignalP"/>
    </source>
</evidence>
<keyword evidence="1" id="KW-0732">Signal</keyword>
<comment type="caution">
    <text evidence="2">The sequence shown here is derived from an EMBL/GenBank/DDBJ whole genome shotgun (WGS) entry which is preliminary data.</text>
</comment>
<name>A0A1R0ZLU7_9BACL</name>
<gene>
    <name evidence="2" type="ORF">BSK65_04930</name>
</gene>
<protein>
    <submittedName>
        <fullName evidence="2">Uncharacterized protein</fullName>
    </submittedName>
</protein>